<proteinExistence type="predicted"/>
<dbReference type="eggNOG" id="COG0438">
    <property type="taxonomic scope" value="Bacteria"/>
</dbReference>
<dbReference type="AlphaFoldDB" id="A0A0V8LXC8"/>
<organism evidence="3 4">
    <name type="scientific">Dehalococcoides mccartyi</name>
    <dbReference type="NCBI Taxonomy" id="61435"/>
    <lineage>
        <taxon>Bacteria</taxon>
        <taxon>Bacillati</taxon>
        <taxon>Chloroflexota</taxon>
        <taxon>Dehalococcoidia</taxon>
        <taxon>Dehalococcoidales</taxon>
        <taxon>Dehalococcoidaceae</taxon>
        <taxon>Dehalococcoides</taxon>
    </lineage>
</organism>
<evidence type="ECO:0000313" key="4">
    <source>
        <dbReference type="Proteomes" id="UP000053577"/>
    </source>
</evidence>
<evidence type="ECO:0000259" key="1">
    <source>
        <dbReference type="Pfam" id="PF00534"/>
    </source>
</evidence>
<dbReference type="PANTHER" id="PTHR45947:SF3">
    <property type="entry name" value="SULFOQUINOVOSYL TRANSFERASE SQD2"/>
    <property type="match status" value="1"/>
</dbReference>
<dbReference type="Pfam" id="PF00534">
    <property type="entry name" value="Glycos_transf_1"/>
    <property type="match status" value="1"/>
</dbReference>
<dbReference type="PANTHER" id="PTHR45947">
    <property type="entry name" value="SULFOQUINOVOSYL TRANSFERASE SQD2"/>
    <property type="match status" value="1"/>
</dbReference>
<name>A0A0V8LXC8_9CHLR</name>
<dbReference type="InterPro" id="IPR050194">
    <property type="entry name" value="Glycosyltransferase_grp1"/>
</dbReference>
<comment type="caution">
    <text evidence="3">The sequence shown here is derived from an EMBL/GenBank/DDBJ whole genome shotgun (WGS) entry which is preliminary data.</text>
</comment>
<sequence length="382" mass="42721">MKIALVCPYDFAYPGGVVNHVSSLYKELKMLGHDVRIIAPASKSPAEYGTDFIRVGKPRPLATSGTVVRISLSVNLKNRIKQVLETEKFDVIHLHEPFMIMLCSAMLRFSKTCNVATFHASQGKPGYNLGWPFTRIFLRRRRRNLHGHMAVSKAALRFASKYIPGDYTIVPNGIDLDLFNTEVQPVPEYLDDKLNILFVGRMESRKGLDYLIDAYAQIKPLCPQTRLLVVGPGTPRQMSHYRSKVKRHGLSDVVFTGGVACNELPRYYKTAHIYCSPATGQESFGIVLLEAMALGVPIVASQIEGYQCVLTDNKEGLLVPPKNSDKLAEALLKLIAQPDLRSELSAGGLKTVQQYSWKRVAKKVEEYYHLVLSKNYHGPEGK</sequence>
<dbReference type="Proteomes" id="UP000053577">
    <property type="component" value="Unassembled WGS sequence"/>
</dbReference>
<evidence type="ECO:0000259" key="2">
    <source>
        <dbReference type="Pfam" id="PF13439"/>
    </source>
</evidence>
<dbReference type="SUPFAM" id="SSF53756">
    <property type="entry name" value="UDP-Glycosyltransferase/glycogen phosphorylase"/>
    <property type="match status" value="1"/>
</dbReference>
<accession>A0A0V8LXC8</accession>
<dbReference type="PATRIC" id="fig|61435.5.peg.1640"/>
<evidence type="ECO:0000313" key="3">
    <source>
        <dbReference type="EMBL" id="KSV16084.1"/>
    </source>
</evidence>
<dbReference type="Pfam" id="PF13439">
    <property type="entry name" value="Glyco_transf_4"/>
    <property type="match status" value="1"/>
</dbReference>
<dbReference type="EMBL" id="JGYD01000029">
    <property type="protein sequence ID" value="KSV16084.1"/>
    <property type="molecule type" value="Genomic_DNA"/>
</dbReference>
<dbReference type="OrthoDB" id="9795068at2"/>
<feature type="domain" description="Glycosyltransferase subfamily 4-like N-terminal" evidence="2">
    <location>
        <begin position="14"/>
        <end position="177"/>
    </location>
</feature>
<feature type="domain" description="Glycosyl transferase family 1" evidence="1">
    <location>
        <begin position="191"/>
        <end position="347"/>
    </location>
</feature>
<dbReference type="Gene3D" id="3.40.50.2000">
    <property type="entry name" value="Glycogen Phosphorylase B"/>
    <property type="match status" value="2"/>
</dbReference>
<dbReference type="InterPro" id="IPR028098">
    <property type="entry name" value="Glyco_trans_4-like_N"/>
</dbReference>
<keyword evidence="3" id="KW-0808">Transferase</keyword>
<dbReference type="CDD" id="cd03801">
    <property type="entry name" value="GT4_PimA-like"/>
    <property type="match status" value="1"/>
</dbReference>
<reference evidence="3 4" key="1">
    <citation type="journal article" date="2015" name="Sci. Rep.">
        <title>A comparative genomics and reductive dehalogenase gene transcription study of two chloroethene-respiring bacteria, Dehalococcoides mccartyi strains MB and 11a.</title>
        <authorList>
            <person name="Low A."/>
            <person name="Shen Z."/>
            <person name="Cheng D."/>
            <person name="Rogers M.J."/>
            <person name="Lee P.K."/>
            <person name="He J."/>
        </authorList>
    </citation>
    <scope>NUCLEOTIDE SEQUENCE [LARGE SCALE GENOMIC DNA]</scope>
    <source>
        <strain evidence="3 4">MB</strain>
    </source>
</reference>
<dbReference type="RefSeq" id="WP_058292970.1">
    <property type="nucleotide sequence ID" value="NZ_JGYD01000029.1"/>
</dbReference>
<protein>
    <submittedName>
        <fullName evidence="3">Glycosyl transferase family 1</fullName>
    </submittedName>
</protein>
<dbReference type="GO" id="GO:0016757">
    <property type="term" value="F:glycosyltransferase activity"/>
    <property type="evidence" value="ECO:0007669"/>
    <property type="project" value="InterPro"/>
</dbReference>
<dbReference type="InterPro" id="IPR001296">
    <property type="entry name" value="Glyco_trans_1"/>
</dbReference>
<gene>
    <name evidence="3" type="ORF">DA01_08345</name>
</gene>